<dbReference type="InterPro" id="IPR001647">
    <property type="entry name" value="HTH_TetR"/>
</dbReference>
<keyword evidence="2 4" id="KW-0238">DNA-binding</keyword>
<comment type="caution">
    <text evidence="6">The sequence shown here is derived from an EMBL/GenBank/DDBJ whole genome shotgun (WGS) entry which is preliminary data.</text>
</comment>
<dbReference type="AlphaFoldDB" id="A0A3N1CZT6"/>
<evidence type="ECO:0000256" key="3">
    <source>
        <dbReference type="ARBA" id="ARBA00023163"/>
    </source>
</evidence>
<dbReference type="Gene3D" id="1.10.357.10">
    <property type="entry name" value="Tetracycline Repressor, domain 2"/>
    <property type="match status" value="1"/>
</dbReference>
<organism evidence="6 7">
    <name type="scientific">Actinocorallia herbida</name>
    <dbReference type="NCBI Taxonomy" id="58109"/>
    <lineage>
        <taxon>Bacteria</taxon>
        <taxon>Bacillati</taxon>
        <taxon>Actinomycetota</taxon>
        <taxon>Actinomycetes</taxon>
        <taxon>Streptosporangiales</taxon>
        <taxon>Thermomonosporaceae</taxon>
        <taxon>Actinocorallia</taxon>
    </lineage>
</organism>
<dbReference type="Proteomes" id="UP000272400">
    <property type="component" value="Unassembled WGS sequence"/>
</dbReference>
<evidence type="ECO:0000256" key="1">
    <source>
        <dbReference type="ARBA" id="ARBA00023015"/>
    </source>
</evidence>
<evidence type="ECO:0000259" key="5">
    <source>
        <dbReference type="PROSITE" id="PS50977"/>
    </source>
</evidence>
<dbReference type="SUPFAM" id="SSF48498">
    <property type="entry name" value="Tetracyclin repressor-like, C-terminal domain"/>
    <property type="match status" value="1"/>
</dbReference>
<dbReference type="PANTHER" id="PTHR30055:SF234">
    <property type="entry name" value="HTH-TYPE TRANSCRIPTIONAL REGULATOR BETI"/>
    <property type="match status" value="1"/>
</dbReference>
<dbReference type="GO" id="GO:0003700">
    <property type="term" value="F:DNA-binding transcription factor activity"/>
    <property type="evidence" value="ECO:0007669"/>
    <property type="project" value="TreeGrafter"/>
</dbReference>
<sequence>MVPAEVVAAAVRAARSLGKDVADVPTRVIAQEAGISRSTLLRRIGGARRALDDAVRATGIDPGGQRPVRERAVEAGARLISADGLADMTLEAVAARAECSVHSLYAVFGGRDELLQAIFEQYSPILDAEAIFNGPHEDLPDTVRKVYRMLADALSREPRVMPAMFAEAFARPTAPALNSLARHFIPRLLAAVGGWLAEEVAAGRLRPMPVPVLVQQLVGPLFMHFLTRPTLSAVPGIDLPDPDQVCEHFAEAFLRAAALPPAGH</sequence>
<feature type="DNA-binding region" description="H-T-H motif" evidence="4">
    <location>
        <begin position="89"/>
        <end position="108"/>
    </location>
</feature>
<gene>
    <name evidence="6" type="ORF">EDD29_4375</name>
</gene>
<keyword evidence="7" id="KW-1185">Reference proteome</keyword>
<keyword evidence="1" id="KW-0805">Transcription regulation</keyword>
<accession>A0A3N1CZT6</accession>
<dbReference type="InterPro" id="IPR036271">
    <property type="entry name" value="Tet_transcr_reg_TetR-rel_C_sf"/>
</dbReference>
<dbReference type="InterPro" id="IPR009057">
    <property type="entry name" value="Homeodomain-like_sf"/>
</dbReference>
<dbReference type="OrthoDB" id="3467435at2"/>
<evidence type="ECO:0000313" key="6">
    <source>
        <dbReference type="EMBL" id="ROO86794.1"/>
    </source>
</evidence>
<dbReference type="SUPFAM" id="SSF46689">
    <property type="entry name" value="Homeodomain-like"/>
    <property type="match status" value="1"/>
</dbReference>
<protein>
    <submittedName>
        <fullName evidence="6">TetR family transcriptional regulator</fullName>
    </submittedName>
</protein>
<reference evidence="6 7" key="1">
    <citation type="submission" date="2018-11" db="EMBL/GenBank/DDBJ databases">
        <title>Sequencing the genomes of 1000 actinobacteria strains.</title>
        <authorList>
            <person name="Klenk H.-P."/>
        </authorList>
    </citation>
    <scope>NUCLEOTIDE SEQUENCE [LARGE SCALE GENOMIC DNA]</scope>
    <source>
        <strain evidence="6 7">DSM 44254</strain>
    </source>
</reference>
<evidence type="ECO:0000313" key="7">
    <source>
        <dbReference type="Proteomes" id="UP000272400"/>
    </source>
</evidence>
<dbReference type="EMBL" id="RJKE01000001">
    <property type="protein sequence ID" value="ROO86794.1"/>
    <property type="molecule type" value="Genomic_DNA"/>
</dbReference>
<keyword evidence="3" id="KW-0804">Transcription</keyword>
<dbReference type="Pfam" id="PF00440">
    <property type="entry name" value="TetR_N"/>
    <property type="match status" value="1"/>
</dbReference>
<evidence type="ECO:0000256" key="4">
    <source>
        <dbReference type="PROSITE-ProRule" id="PRU00335"/>
    </source>
</evidence>
<dbReference type="GO" id="GO:0000976">
    <property type="term" value="F:transcription cis-regulatory region binding"/>
    <property type="evidence" value="ECO:0007669"/>
    <property type="project" value="TreeGrafter"/>
</dbReference>
<feature type="domain" description="HTH tetR-type" evidence="5">
    <location>
        <begin position="66"/>
        <end position="126"/>
    </location>
</feature>
<dbReference type="PROSITE" id="PS50977">
    <property type="entry name" value="HTH_TETR_2"/>
    <property type="match status" value="1"/>
</dbReference>
<dbReference type="InterPro" id="IPR050109">
    <property type="entry name" value="HTH-type_TetR-like_transc_reg"/>
</dbReference>
<dbReference type="PANTHER" id="PTHR30055">
    <property type="entry name" value="HTH-TYPE TRANSCRIPTIONAL REGULATOR RUTR"/>
    <property type="match status" value="1"/>
</dbReference>
<proteinExistence type="predicted"/>
<evidence type="ECO:0000256" key="2">
    <source>
        <dbReference type="ARBA" id="ARBA00023125"/>
    </source>
</evidence>
<name>A0A3N1CZT6_9ACTN</name>